<evidence type="ECO:0000256" key="5">
    <source>
        <dbReference type="ARBA" id="ARBA00023136"/>
    </source>
</evidence>
<keyword evidence="9" id="KW-1185">Reference proteome</keyword>
<evidence type="ECO:0000259" key="7">
    <source>
        <dbReference type="Pfam" id="PF04547"/>
    </source>
</evidence>
<evidence type="ECO:0000256" key="4">
    <source>
        <dbReference type="ARBA" id="ARBA00022989"/>
    </source>
</evidence>
<dbReference type="InterPro" id="IPR049452">
    <property type="entry name" value="Anoctamin_TM"/>
</dbReference>
<dbReference type="Pfam" id="PF04547">
    <property type="entry name" value="Anoctamin"/>
    <property type="match status" value="1"/>
</dbReference>
<dbReference type="PANTHER" id="PTHR12308:SF73">
    <property type="entry name" value="ANOCTAMIN"/>
    <property type="match status" value="1"/>
</dbReference>
<sequence>MNSTGLKSASTYGDYYLNIFADSFDNDLTPYFALIICLWGAIFSEYCNQTNARLAYEWDVLKFERDENDQPNFKKEQENF</sequence>
<dbReference type="Proteomes" id="UP000663879">
    <property type="component" value="Unassembled WGS sequence"/>
</dbReference>
<comment type="caution">
    <text evidence="6">Lacks conserved residue(s) required for the propagation of feature annotation.</text>
</comment>
<comment type="similarity">
    <text evidence="2 6">Belongs to the anoctamin family.</text>
</comment>
<dbReference type="AlphaFoldDB" id="A0A814AEY7"/>
<dbReference type="EMBL" id="CAJNOC010002097">
    <property type="protein sequence ID" value="CAF0912199.1"/>
    <property type="molecule type" value="Genomic_DNA"/>
</dbReference>
<dbReference type="InterPro" id="IPR007632">
    <property type="entry name" value="Anoctamin"/>
</dbReference>
<dbReference type="GO" id="GO:0005254">
    <property type="term" value="F:chloride channel activity"/>
    <property type="evidence" value="ECO:0007669"/>
    <property type="project" value="TreeGrafter"/>
</dbReference>
<gene>
    <name evidence="8" type="ORF">OXX778_LOCUS11963</name>
</gene>
<keyword evidence="4 6" id="KW-1133">Transmembrane helix</keyword>
<evidence type="ECO:0000256" key="2">
    <source>
        <dbReference type="ARBA" id="ARBA00009671"/>
    </source>
</evidence>
<dbReference type="PANTHER" id="PTHR12308">
    <property type="entry name" value="ANOCTAMIN"/>
    <property type="match status" value="1"/>
</dbReference>
<evidence type="ECO:0000313" key="8">
    <source>
        <dbReference type="EMBL" id="CAF0912199.1"/>
    </source>
</evidence>
<evidence type="ECO:0000313" key="9">
    <source>
        <dbReference type="Proteomes" id="UP000663879"/>
    </source>
</evidence>
<name>A0A814AEY7_9BILA</name>
<proteinExistence type="inferred from homology"/>
<keyword evidence="5 6" id="KW-0472">Membrane</keyword>
<feature type="transmembrane region" description="Helical" evidence="6">
    <location>
        <begin position="28"/>
        <end position="47"/>
    </location>
</feature>
<evidence type="ECO:0000256" key="3">
    <source>
        <dbReference type="ARBA" id="ARBA00022692"/>
    </source>
</evidence>
<comment type="subcellular location">
    <subcellularLocation>
        <location evidence="1 6">Membrane</location>
        <topology evidence="1 6">Multi-pass membrane protein</topology>
    </subcellularLocation>
</comment>
<evidence type="ECO:0000256" key="1">
    <source>
        <dbReference type="ARBA" id="ARBA00004141"/>
    </source>
</evidence>
<comment type="caution">
    <text evidence="8">The sequence shown here is derived from an EMBL/GenBank/DDBJ whole genome shotgun (WGS) entry which is preliminary data.</text>
</comment>
<evidence type="ECO:0000256" key="6">
    <source>
        <dbReference type="RuleBase" id="RU280814"/>
    </source>
</evidence>
<accession>A0A814AEY7</accession>
<protein>
    <recommendedName>
        <fullName evidence="6">Anoctamin</fullName>
    </recommendedName>
</protein>
<feature type="domain" description="Anoctamin transmembrane" evidence="7">
    <location>
        <begin position="17"/>
        <end position="78"/>
    </location>
</feature>
<reference evidence="8" key="1">
    <citation type="submission" date="2021-02" db="EMBL/GenBank/DDBJ databases">
        <authorList>
            <person name="Nowell W R."/>
        </authorList>
    </citation>
    <scope>NUCLEOTIDE SEQUENCE</scope>
    <source>
        <strain evidence="8">Ploen Becks lab</strain>
    </source>
</reference>
<dbReference type="OrthoDB" id="9207636at2759"/>
<dbReference type="GO" id="GO:0005886">
    <property type="term" value="C:plasma membrane"/>
    <property type="evidence" value="ECO:0007669"/>
    <property type="project" value="TreeGrafter"/>
</dbReference>
<keyword evidence="3 6" id="KW-0812">Transmembrane</keyword>
<organism evidence="8 9">
    <name type="scientific">Brachionus calyciflorus</name>
    <dbReference type="NCBI Taxonomy" id="104777"/>
    <lineage>
        <taxon>Eukaryota</taxon>
        <taxon>Metazoa</taxon>
        <taxon>Spiralia</taxon>
        <taxon>Gnathifera</taxon>
        <taxon>Rotifera</taxon>
        <taxon>Eurotatoria</taxon>
        <taxon>Monogononta</taxon>
        <taxon>Pseudotrocha</taxon>
        <taxon>Ploima</taxon>
        <taxon>Brachionidae</taxon>
        <taxon>Brachionus</taxon>
    </lineage>
</organism>